<evidence type="ECO:0000256" key="1">
    <source>
        <dbReference type="SAM" id="MobiDB-lite"/>
    </source>
</evidence>
<sequence length="125" mass="13684">MALAEEDKQTTPNKPKSVNSDYHQDQANGNQPDPSAYRNVGPNGETERNDQKDSLKNLHIGGNETTGYGANDPDNKEAFAQGPGFEFEGSYDEMDGHTNGIRANDQPFGSTETKPEESDSDYSRV</sequence>
<feature type="compositionally biased region" description="Polar residues" evidence="1">
    <location>
        <begin position="10"/>
        <end position="33"/>
    </location>
</feature>
<organism evidence="2 3">
    <name type="scientific">Adhaeribacter arboris</name>
    <dbReference type="NCBI Taxonomy" id="2072846"/>
    <lineage>
        <taxon>Bacteria</taxon>
        <taxon>Pseudomonadati</taxon>
        <taxon>Bacteroidota</taxon>
        <taxon>Cytophagia</taxon>
        <taxon>Cytophagales</taxon>
        <taxon>Hymenobacteraceae</taxon>
        <taxon>Adhaeribacter</taxon>
    </lineage>
</organism>
<accession>A0A2T2YGI4</accession>
<evidence type="ECO:0000313" key="2">
    <source>
        <dbReference type="EMBL" id="PSR54578.1"/>
    </source>
</evidence>
<protein>
    <submittedName>
        <fullName evidence="2">Uncharacterized protein</fullName>
    </submittedName>
</protein>
<dbReference type="Proteomes" id="UP000240357">
    <property type="component" value="Unassembled WGS sequence"/>
</dbReference>
<name>A0A2T2YGI4_9BACT</name>
<dbReference type="OrthoDB" id="882412at2"/>
<gene>
    <name evidence="2" type="ORF">AHMF7605_14225</name>
</gene>
<keyword evidence="3" id="KW-1185">Reference proteome</keyword>
<dbReference type="AlphaFoldDB" id="A0A2T2YGI4"/>
<comment type="caution">
    <text evidence="2">The sequence shown here is derived from an EMBL/GenBank/DDBJ whole genome shotgun (WGS) entry which is preliminary data.</text>
</comment>
<reference evidence="2 3" key="1">
    <citation type="submission" date="2018-03" db="EMBL/GenBank/DDBJ databases">
        <title>Adhaeribacter sp. HMF7605 Genome sequencing and assembly.</title>
        <authorList>
            <person name="Kang H."/>
            <person name="Kang J."/>
            <person name="Cha I."/>
            <person name="Kim H."/>
            <person name="Joh K."/>
        </authorList>
    </citation>
    <scope>NUCLEOTIDE SEQUENCE [LARGE SCALE GENOMIC DNA]</scope>
    <source>
        <strain evidence="2 3">HMF7605</strain>
    </source>
</reference>
<dbReference type="RefSeq" id="WP_106930369.1">
    <property type="nucleotide sequence ID" value="NZ_PYFT01000001.1"/>
</dbReference>
<evidence type="ECO:0000313" key="3">
    <source>
        <dbReference type="Proteomes" id="UP000240357"/>
    </source>
</evidence>
<proteinExistence type="predicted"/>
<feature type="region of interest" description="Disordered" evidence="1">
    <location>
        <begin position="1"/>
        <end position="125"/>
    </location>
</feature>
<feature type="compositionally biased region" description="Basic and acidic residues" evidence="1">
    <location>
        <begin position="45"/>
        <end position="56"/>
    </location>
</feature>
<feature type="compositionally biased region" description="Basic and acidic residues" evidence="1">
    <location>
        <begin position="113"/>
        <end position="125"/>
    </location>
</feature>
<dbReference type="EMBL" id="PYFT01000001">
    <property type="protein sequence ID" value="PSR54578.1"/>
    <property type="molecule type" value="Genomic_DNA"/>
</dbReference>